<evidence type="ECO:0000313" key="2">
    <source>
        <dbReference type="Proteomes" id="UP000198733"/>
    </source>
</evidence>
<protein>
    <submittedName>
        <fullName evidence="1">Uncharacterized protein</fullName>
    </submittedName>
</protein>
<gene>
    <name evidence="1" type="ORF">SAMN05216232_2167</name>
</gene>
<dbReference type="RefSeq" id="WP_092504229.1">
    <property type="nucleotide sequence ID" value="NZ_FOEH01000003.1"/>
</dbReference>
<evidence type="ECO:0000313" key="1">
    <source>
        <dbReference type="EMBL" id="SEQ36197.1"/>
    </source>
</evidence>
<dbReference type="EMBL" id="FOEH01000003">
    <property type="protein sequence ID" value="SEQ36197.1"/>
    <property type="molecule type" value="Genomic_DNA"/>
</dbReference>
<proteinExistence type="predicted"/>
<dbReference type="Proteomes" id="UP000198733">
    <property type="component" value="Unassembled WGS sequence"/>
</dbReference>
<comment type="caution">
    <text evidence="1">The sequence shown here is derived from an EMBL/GenBank/DDBJ whole genome shotgun (WGS) entry which is preliminary data.</text>
</comment>
<keyword evidence="2" id="KW-1185">Reference proteome</keyword>
<name>A0A1H9FE52_9BACI</name>
<reference evidence="1 2" key="1">
    <citation type="submission" date="2016-10" db="EMBL/GenBank/DDBJ databases">
        <authorList>
            <person name="Varghese N."/>
            <person name="Submissions S."/>
        </authorList>
    </citation>
    <scope>NUCLEOTIDE SEQUENCE [LARGE SCALE GENOMIC DNA]</scope>
    <source>
        <strain evidence="1 2">CGMCC 1.7734</strain>
    </source>
</reference>
<sequence length="140" mass="16204">MYTTNPNKGELPFANYDALAVAFFKGNNVKGWENIGHHGWTHYENDNMTVYIEPLREYDSKGNTLHEFYVVFGEISNAEIITVETKTKAEEKFEEAEIITAQGNRYYFQIGRETIVRGLSESREVIGSKVNKYIFVKKYT</sequence>
<organism evidence="1 2">
    <name type="scientific">Virgibacillus subterraneus</name>
    <dbReference type="NCBI Taxonomy" id="621109"/>
    <lineage>
        <taxon>Bacteria</taxon>
        <taxon>Bacillati</taxon>
        <taxon>Bacillota</taxon>
        <taxon>Bacilli</taxon>
        <taxon>Bacillales</taxon>
        <taxon>Bacillaceae</taxon>
        <taxon>Virgibacillus</taxon>
    </lineage>
</organism>
<accession>A0A1H9FE52</accession>